<keyword evidence="7" id="KW-1185">Reference proteome</keyword>
<dbReference type="InterPro" id="IPR042086">
    <property type="entry name" value="MeTrfase_capping"/>
</dbReference>
<organism evidence="6 7">
    <name type="scientific">Centaurea solstitialis</name>
    <name type="common">yellow star-thistle</name>
    <dbReference type="NCBI Taxonomy" id="347529"/>
    <lineage>
        <taxon>Eukaryota</taxon>
        <taxon>Viridiplantae</taxon>
        <taxon>Streptophyta</taxon>
        <taxon>Embryophyta</taxon>
        <taxon>Tracheophyta</taxon>
        <taxon>Spermatophyta</taxon>
        <taxon>Magnoliopsida</taxon>
        <taxon>eudicotyledons</taxon>
        <taxon>Gunneridae</taxon>
        <taxon>Pentapetalae</taxon>
        <taxon>asterids</taxon>
        <taxon>campanulids</taxon>
        <taxon>Asterales</taxon>
        <taxon>Asteraceae</taxon>
        <taxon>Carduoideae</taxon>
        <taxon>Cardueae</taxon>
        <taxon>Centaureinae</taxon>
        <taxon>Centaurea</taxon>
    </lineage>
</organism>
<comment type="caution">
    <text evidence="6">The sequence shown here is derived from an EMBL/GenBank/DDBJ whole genome shotgun (WGS) entry which is preliminary data.</text>
</comment>
<evidence type="ECO:0000256" key="5">
    <source>
        <dbReference type="ARBA" id="ARBA00022842"/>
    </source>
</evidence>
<keyword evidence="2" id="KW-0489">Methyltransferase</keyword>
<dbReference type="Gene3D" id="3.40.50.150">
    <property type="entry name" value="Vaccinia Virus protein VP39"/>
    <property type="match status" value="1"/>
</dbReference>
<evidence type="ECO:0000256" key="1">
    <source>
        <dbReference type="ARBA" id="ARBA00007967"/>
    </source>
</evidence>
<evidence type="ECO:0000256" key="2">
    <source>
        <dbReference type="ARBA" id="ARBA00022603"/>
    </source>
</evidence>
<keyword evidence="5" id="KW-0460">Magnesium</keyword>
<dbReference type="EMBL" id="JARYMX010000002">
    <property type="protein sequence ID" value="KAJ9559997.1"/>
    <property type="molecule type" value="Genomic_DNA"/>
</dbReference>
<evidence type="ECO:0000256" key="3">
    <source>
        <dbReference type="ARBA" id="ARBA00022679"/>
    </source>
</evidence>
<dbReference type="AlphaFoldDB" id="A0AA38WGI5"/>
<dbReference type="GO" id="GO:0008168">
    <property type="term" value="F:methyltransferase activity"/>
    <property type="evidence" value="ECO:0007669"/>
    <property type="project" value="UniProtKB-KW"/>
</dbReference>
<dbReference type="InterPro" id="IPR029063">
    <property type="entry name" value="SAM-dependent_MTases_sf"/>
</dbReference>
<evidence type="ECO:0008006" key="8">
    <source>
        <dbReference type="Google" id="ProtNLM"/>
    </source>
</evidence>
<dbReference type="Proteomes" id="UP001172457">
    <property type="component" value="Chromosome 2"/>
</dbReference>
<accession>A0AA38WGI5</accession>
<evidence type="ECO:0000256" key="4">
    <source>
        <dbReference type="ARBA" id="ARBA00022723"/>
    </source>
</evidence>
<proteinExistence type="inferred from homology"/>
<keyword evidence="3" id="KW-0808">Transferase</keyword>
<dbReference type="InterPro" id="IPR005299">
    <property type="entry name" value="MeTrfase_7"/>
</dbReference>
<name>A0AA38WGI5_9ASTR</name>
<dbReference type="Gene3D" id="1.10.1200.270">
    <property type="entry name" value="Methyltransferase, alpha-helical capping domain"/>
    <property type="match status" value="1"/>
</dbReference>
<dbReference type="GO" id="GO:0032259">
    <property type="term" value="P:methylation"/>
    <property type="evidence" value="ECO:0007669"/>
    <property type="project" value="UniProtKB-KW"/>
</dbReference>
<gene>
    <name evidence="6" type="ORF">OSB04_005157</name>
</gene>
<evidence type="ECO:0000313" key="7">
    <source>
        <dbReference type="Proteomes" id="UP001172457"/>
    </source>
</evidence>
<comment type="similarity">
    <text evidence="1">Belongs to the methyltransferase superfamily. Type-7 methyltransferase family.</text>
</comment>
<dbReference type="PANTHER" id="PTHR31009">
    <property type="entry name" value="S-ADENOSYL-L-METHIONINE:CARBOXYL METHYLTRANSFERASE FAMILY PROTEIN"/>
    <property type="match status" value="1"/>
</dbReference>
<evidence type="ECO:0000313" key="6">
    <source>
        <dbReference type="EMBL" id="KAJ9559997.1"/>
    </source>
</evidence>
<dbReference type="Pfam" id="PF03492">
    <property type="entry name" value="Methyltransf_7"/>
    <property type="match status" value="1"/>
</dbReference>
<protein>
    <recommendedName>
        <fullName evidence="8">Jasmonate O-methyltransferase</fullName>
    </recommendedName>
</protein>
<reference evidence="6" key="1">
    <citation type="submission" date="2023-03" db="EMBL/GenBank/DDBJ databases">
        <title>Chromosome-scale reference genome and RAD-based genetic map of yellow starthistle (Centaurea solstitialis) reveal putative structural variation and QTLs associated with invader traits.</title>
        <authorList>
            <person name="Reatini B."/>
            <person name="Cang F.A."/>
            <person name="Jiang Q."/>
            <person name="Mckibben M.T.W."/>
            <person name="Barker M.S."/>
            <person name="Rieseberg L.H."/>
            <person name="Dlugosch K.M."/>
        </authorList>
    </citation>
    <scope>NUCLEOTIDE SEQUENCE</scope>
    <source>
        <strain evidence="6">CAN-66</strain>
        <tissue evidence="6">Leaf</tissue>
    </source>
</reference>
<dbReference type="GO" id="GO:0046872">
    <property type="term" value="F:metal ion binding"/>
    <property type="evidence" value="ECO:0007669"/>
    <property type="project" value="UniProtKB-KW"/>
</dbReference>
<dbReference type="SUPFAM" id="SSF53335">
    <property type="entry name" value="S-adenosyl-L-methionine-dependent methyltransferases"/>
    <property type="match status" value="1"/>
</dbReference>
<sequence>MEVLHMNMNKGDGETSYAKNSLLQPANEYGVSRPWCSSGPNSLTVVSEMVHVVDTISHQMGQLLPELRVYLNDLPTNDFNSLFQSLPELYKKLESDCNGINEGNCYIWGSPGSFYGRLFPLNSLHFVHSSSCLHWLSQAPLGLEATHLNKEKLYISKSSSTSVVKAYQQQFHKDFSLFLRSRAQEMVVKGRMVLSFMGRHSPDPSADEACYHWELMARALMSLALDGLVEKESIDSFNAPYYAPSLEEVQQEVEKEGSFIIDCDEALEIEYDGGDSSGLKDSRGTRVAKIVRAVMEPMIESHFHLQAETMDELFRRFAKLMDDSFSKRRLYFVNLLISFVKKG</sequence>
<keyword evidence="4" id="KW-0479">Metal-binding</keyword>